<dbReference type="PANTHER" id="PTHR14167">
    <property type="entry name" value="SH3 DOMAIN-CONTAINING"/>
    <property type="match status" value="1"/>
</dbReference>
<keyword evidence="1 2" id="KW-0728">SH3 domain</keyword>
<dbReference type="PRINTS" id="PR00452">
    <property type="entry name" value="SH3DOMAIN"/>
</dbReference>
<evidence type="ECO:0000256" key="2">
    <source>
        <dbReference type="PROSITE-ProRule" id="PRU00192"/>
    </source>
</evidence>
<dbReference type="Pfam" id="PF14604">
    <property type="entry name" value="SH3_9"/>
    <property type="match status" value="2"/>
</dbReference>
<evidence type="ECO:0000259" key="3">
    <source>
        <dbReference type="PROSITE" id="PS50002"/>
    </source>
</evidence>
<dbReference type="OrthoDB" id="19092at2759"/>
<feature type="domain" description="SH3" evidence="3">
    <location>
        <begin position="45"/>
        <end position="104"/>
    </location>
</feature>
<reference evidence="4" key="1">
    <citation type="submission" date="2021-02" db="EMBL/GenBank/DDBJ databases">
        <authorList>
            <person name="Nowell W R."/>
        </authorList>
    </citation>
    <scope>NUCLEOTIDE SEQUENCE</scope>
</reference>
<comment type="caution">
    <text evidence="4">The sequence shown here is derived from an EMBL/GenBank/DDBJ whole genome shotgun (WGS) entry which is preliminary data.</text>
</comment>
<dbReference type="InterPro" id="IPR050384">
    <property type="entry name" value="Endophilin_SH3RF"/>
</dbReference>
<evidence type="ECO:0000313" key="6">
    <source>
        <dbReference type="Proteomes" id="UP000663891"/>
    </source>
</evidence>
<feature type="domain" description="SH3" evidence="3">
    <location>
        <begin position="118"/>
        <end position="177"/>
    </location>
</feature>
<feature type="domain" description="SH3" evidence="3">
    <location>
        <begin position="214"/>
        <end position="280"/>
    </location>
</feature>
<name>A0A813ZQN7_9BILA</name>
<dbReference type="SUPFAM" id="SSF50044">
    <property type="entry name" value="SH3-domain"/>
    <property type="match status" value="3"/>
</dbReference>
<evidence type="ECO:0000313" key="5">
    <source>
        <dbReference type="EMBL" id="CAF3666498.1"/>
    </source>
</evidence>
<organism evidence="4 6">
    <name type="scientific">Adineta steineri</name>
    <dbReference type="NCBI Taxonomy" id="433720"/>
    <lineage>
        <taxon>Eukaryota</taxon>
        <taxon>Metazoa</taxon>
        <taxon>Spiralia</taxon>
        <taxon>Gnathifera</taxon>
        <taxon>Rotifera</taxon>
        <taxon>Eurotatoria</taxon>
        <taxon>Bdelloidea</taxon>
        <taxon>Adinetida</taxon>
        <taxon>Adinetidae</taxon>
        <taxon>Adineta</taxon>
    </lineage>
</organism>
<dbReference type="SMART" id="SM00326">
    <property type="entry name" value="SH3"/>
    <property type="match status" value="3"/>
</dbReference>
<evidence type="ECO:0000313" key="4">
    <source>
        <dbReference type="EMBL" id="CAF0902482.1"/>
    </source>
</evidence>
<dbReference type="EMBL" id="CAJNON010000065">
    <property type="protein sequence ID" value="CAF0902482.1"/>
    <property type="molecule type" value="Genomic_DNA"/>
</dbReference>
<dbReference type="Proteomes" id="UP000663891">
    <property type="component" value="Unassembled WGS sequence"/>
</dbReference>
<dbReference type="AlphaFoldDB" id="A0A813ZQN7"/>
<dbReference type="PRINTS" id="PR00499">
    <property type="entry name" value="P67PHOX"/>
</dbReference>
<gene>
    <name evidence="5" type="ORF">OKA104_LOCUS10124</name>
    <name evidence="4" type="ORF">VCS650_LOCUS9384</name>
</gene>
<dbReference type="Pfam" id="PF00018">
    <property type="entry name" value="SH3_1"/>
    <property type="match status" value="1"/>
</dbReference>
<dbReference type="Proteomes" id="UP000663881">
    <property type="component" value="Unassembled WGS sequence"/>
</dbReference>
<accession>A0A813ZQN7</accession>
<protein>
    <recommendedName>
        <fullName evidence="3">SH3 domain-containing protein</fullName>
    </recommendedName>
</protein>
<dbReference type="InterPro" id="IPR036028">
    <property type="entry name" value="SH3-like_dom_sf"/>
</dbReference>
<dbReference type="InterPro" id="IPR001452">
    <property type="entry name" value="SH3_domain"/>
</dbReference>
<dbReference type="PROSITE" id="PS50002">
    <property type="entry name" value="SH3"/>
    <property type="match status" value="3"/>
</dbReference>
<dbReference type="PANTHER" id="PTHR14167:SF116">
    <property type="entry name" value="CAP, ISOFORM AC"/>
    <property type="match status" value="1"/>
</dbReference>
<sequence>MLVKPSFGFDKNRYKFSLSSLSRHQKTTDQDYSESKLQSQINDSQPIYTALALHNFYAQSNRELSFKKGEIIQVIRRINDDWLEGEHQGLKGIFPINYVELFPYETIEQNQYNEKEQQIEGEAIVKYDFIPQKTVELQLRKGEKVILLRKLDNNWYEGRINHIEGIFPGDYIEIIREPKDNTSNQNMPKSVLKSPTELQQTAIEKINLVQELKFTTQKCQVLYDYTPQNIDELELHVGDIINILEKCDDGWYCGIMEKSNYGNNMKFGTFPGNYVKILST</sequence>
<evidence type="ECO:0000256" key="1">
    <source>
        <dbReference type="ARBA" id="ARBA00022443"/>
    </source>
</evidence>
<dbReference type="Gene3D" id="2.30.30.40">
    <property type="entry name" value="SH3 Domains"/>
    <property type="match status" value="3"/>
</dbReference>
<proteinExistence type="predicted"/>
<dbReference type="EMBL" id="CAJOAY010000443">
    <property type="protein sequence ID" value="CAF3666498.1"/>
    <property type="molecule type" value="Genomic_DNA"/>
</dbReference>